<dbReference type="AlphaFoldDB" id="A4U1M5"/>
<evidence type="ECO:0000256" key="3">
    <source>
        <dbReference type="ARBA" id="ARBA00022729"/>
    </source>
</evidence>
<evidence type="ECO:0000256" key="2">
    <source>
        <dbReference type="ARBA" id="ARBA00009387"/>
    </source>
</evidence>
<comment type="similarity">
    <text evidence="2">Belongs to the virb1 family.</text>
</comment>
<dbReference type="CDD" id="cd13401">
    <property type="entry name" value="Slt70-like"/>
    <property type="match status" value="1"/>
</dbReference>
<feature type="signal peptide" evidence="4">
    <location>
        <begin position="1"/>
        <end position="24"/>
    </location>
</feature>
<dbReference type="Gene3D" id="1.25.20.10">
    <property type="entry name" value="Bacterial muramidases"/>
    <property type="match status" value="1"/>
</dbReference>
<feature type="chain" id="PRO_5002674438" evidence="4">
    <location>
        <begin position="25"/>
        <end position="655"/>
    </location>
</feature>
<gene>
    <name evidence="6" type="ORF">MGR_3135</name>
</gene>
<feature type="domain" description="Transglycosylase SLT" evidence="5">
    <location>
        <begin position="498"/>
        <end position="597"/>
    </location>
</feature>
<evidence type="ECO:0000313" key="6">
    <source>
        <dbReference type="EMBL" id="CAM76782.1"/>
    </source>
</evidence>
<evidence type="ECO:0000256" key="1">
    <source>
        <dbReference type="ARBA" id="ARBA00007734"/>
    </source>
</evidence>
<dbReference type="PANTHER" id="PTHR37423">
    <property type="entry name" value="SOLUBLE LYTIC MUREIN TRANSGLYCOSYLASE-RELATED"/>
    <property type="match status" value="1"/>
</dbReference>
<dbReference type="PANTHER" id="PTHR37423:SF2">
    <property type="entry name" value="MEMBRANE-BOUND LYTIC MUREIN TRANSGLYCOSYLASE C"/>
    <property type="match status" value="1"/>
</dbReference>
<dbReference type="EMBL" id="CU459003">
    <property type="protein sequence ID" value="CAM76782.1"/>
    <property type="molecule type" value="Genomic_DNA"/>
</dbReference>
<dbReference type="GO" id="GO:0042597">
    <property type="term" value="C:periplasmic space"/>
    <property type="evidence" value="ECO:0007669"/>
    <property type="project" value="InterPro"/>
</dbReference>
<dbReference type="GO" id="GO:0004553">
    <property type="term" value="F:hydrolase activity, hydrolyzing O-glycosyl compounds"/>
    <property type="evidence" value="ECO:0007669"/>
    <property type="project" value="InterPro"/>
</dbReference>
<accession>A4U1M5</accession>
<proteinExistence type="inferred from homology"/>
<comment type="similarity">
    <text evidence="1">Belongs to the transglycosylase Slt family.</text>
</comment>
<name>A4U1M5_9PROT</name>
<protein>
    <submittedName>
        <fullName evidence="6">Soluble lytic murein transglycosylase</fullName>
    </submittedName>
</protein>
<reference evidence="6" key="1">
    <citation type="journal article" date="2007" name="J. Bacteriol.">
        <title>Comparative genome analysis of four magnetotactic bacteria reveals a complex set of group-specific genes implicated in magnetosome biomineralization and function.</title>
        <authorList>
            <person name="Richter M."/>
            <person name="Kube M."/>
            <person name="Bazylinski D.A."/>
            <person name="Lombardot T."/>
            <person name="Gloeckner F.O."/>
            <person name="Reinhardt R."/>
            <person name="Schueler D."/>
        </authorList>
    </citation>
    <scope>NUCLEOTIDE SEQUENCE</scope>
    <source>
        <strain evidence="6">MSR-1</strain>
    </source>
</reference>
<sequence length="655" mass="74261">MLFRTVAALLVLGVSLAFSLPAAADIPARERKLYDQVFAAARKDRFAEAERLAMQASDRLLPKLIRWMTYANPRSGASFEEIGSFIDSSPDWPLMNSLNRRAEEAIGPATPADHVLGWYKRRDPVTVDGAMALAKALIGAGQQERATEILRKSWVEGGFGTIQEKQFLDQFADYLHPDDHWRRLDRLLWDKQDGPVQHMLLRVTPERRLLAQARLALQAGKSDPEGLIAKVPKELKNDPGLIYDRVRWRRQKDMDEDAIDLLSHPARNQVRPDLWWQERGILARRALQKGLISRAYQMAADHALADDNSQFAEAEFLAGWIALRFLDDKETAAVHFQKLWDKVTTPLSRSRAAYWAGRTAEARADIKGAKDWYGRGAQYFTAYYGQLSASRLDDHHWPLPPDPKASAEEIKRFENREMVRATRIMLEMGETEYLRAFFLRLNEVAGSPGERALVGKLALEQGRNDLAVTIARRADRESVFLVGAGWPVPHIGVETRPEKALVLALIRQESGFMEAVQSPVGARGLMQLMPATAKQVAREIKVAFNPSKLDDPDYNVRLGSTYLGDMIDNFEGSYVMALAAYNAGPSRVRRWVKEYGDPRDPIVDVIDWIEMIPFTETRGYVQRVMESLSIYRRKLGQVDGTSFESDLKRWARRSS</sequence>
<dbReference type="RefSeq" id="WP_234016365.1">
    <property type="nucleotide sequence ID" value="NZ_CP027527.1"/>
</dbReference>
<dbReference type="Pfam" id="PF01464">
    <property type="entry name" value="SLT"/>
    <property type="match status" value="1"/>
</dbReference>
<dbReference type="InterPro" id="IPR008939">
    <property type="entry name" value="Lytic_TGlycosylase_superhlx_U"/>
</dbReference>
<dbReference type="Gene3D" id="1.10.530.10">
    <property type="match status" value="1"/>
</dbReference>
<dbReference type="InterPro" id="IPR008258">
    <property type="entry name" value="Transglycosylase_SLT_dom_1"/>
</dbReference>
<dbReference type="SUPFAM" id="SSF53955">
    <property type="entry name" value="Lysozyme-like"/>
    <property type="match status" value="1"/>
</dbReference>
<evidence type="ECO:0000256" key="4">
    <source>
        <dbReference type="SAM" id="SignalP"/>
    </source>
</evidence>
<organism evidence="6">
    <name type="scientific">Magnetospirillum gryphiswaldense</name>
    <dbReference type="NCBI Taxonomy" id="55518"/>
    <lineage>
        <taxon>Bacteria</taxon>
        <taxon>Pseudomonadati</taxon>
        <taxon>Pseudomonadota</taxon>
        <taxon>Alphaproteobacteria</taxon>
        <taxon>Rhodospirillales</taxon>
        <taxon>Rhodospirillaceae</taxon>
        <taxon>Magnetospirillum</taxon>
    </lineage>
</organism>
<keyword evidence="3 4" id="KW-0732">Signal</keyword>
<dbReference type="InterPro" id="IPR023346">
    <property type="entry name" value="Lysozyme-like_dom_sf"/>
</dbReference>
<dbReference type="SUPFAM" id="SSF48435">
    <property type="entry name" value="Bacterial muramidases"/>
    <property type="match status" value="1"/>
</dbReference>
<evidence type="ECO:0000259" key="5">
    <source>
        <dbReference type="Pfam" id="PF01464"/>
    </source>
</evidence>